<dbReference type="AlphaFoldDB" id="A0A699UIB0"/>
<proteinExistence type="predicted"/>
<evidence type="ECO:0000256" key="1">
    <source>
        <dbReference type="SAM" id="MobiDB-lite"/>
    </source>
</evidence>
<organism evidence="2">
    <name type="scientific">Tanacetum cinerariifolium</name>
    <name type="common">Dalmatian daisy</name>
    <name type="synonym">Chrysanthemum cinerariifolium</name>
    <dbReference type="NCBI Taxonomy" id="118510"/>
    <lineage>
        <taxon>Eukaryota</taxon>
        <taxon>Viridiplantae</taxon>
        <taxon>Streptophyta</taxon>
        <taxon>Embryophyta</taxon>
        <taxon>Tracheophyta</taxon>
        <taxon>Spermatophyta</taxon>
        <taxon>Magnoliopsida</taxon>
        <taxon>eudicotyledons</taxon>
        <taxon>Gunneridae</taxon>
        <taxon>Pentapetalae</taxon>
        <taxon>asterids</taxon>
        <taxon>campanulids</taxon>
        <taxon>Asterales</taxon>
        <taxon>Asteraceae</taxon>
        <taxon>Asteroideae</taxon>
        <taxon>Anthemideae</taxon>
        <taxon>Anthemidinae</taxon>
        <taxon>Tanacetum</taxon>
    </lineage>
</organism>
<name>A0A699UIB0_TANCI</name>
<gene>
    <name evidence="2" type="ORF">Tci_894781</name>
</gene>
<protein>
    <submittedName>
        <fullName evidence="2">Uncharacterized protein</fullName>
    </submittedName>
</protein>
<dbReference type="EMBL" id="BKCJ011340113">
    <property type="protein sequence ID" value="GFD22812.1"/>
    <property type="molecule type" value="Genomic_DNA"/>
</dbReference>
<feature type="compositionally biased region" description="Low complexity" evidence="1">
    <location>
        <begin position="100"/>
        <end position="118"/>
    </location>
</feature>
<evidence type="ECO:0000313" key="2">
    <source>
        <dbReference type="EMBL" id="GFD22812.1"/>
    </source>
</evidence>
<accession>A0A699UIB0</accession>
<feature type="region of interest" description="Disordered" evidence="1">
    <location>
        <begin position="79"/>
        <end position="118"/>
    </location>
</feature>
<reference evidence="2" key="1">
    <citation type="journal article" date="2019" name="Sci. Rep.">
        <title>Draft genome of Tanacetum cinerariifolium, the natural source of mosquito coil.</title>
        <authorList>
            <person name="Yamashiro T."/>
            <person name="Shiraishi A."/>
            <person name="Satake H."/>
            <person name="Nakayama K."/>
        </authorList>
    </citation>
    <scope>NUCLEOTIDE SEQUENCE</scope>
</reference>
<feature type="non-terminal residue" evidence="2">
    <location>
        <position position="118"/>
    </location>
</feature>
<feature type="compositionally biased region" description="Polar residues" evidence="1">
    <location>
        <begin position="83"/>
        <end position="98"/>
    </location>
</feature>
<comment type="caution">
    <text evidence="2">The sequence shown here is derived from an EMBL/GenBank/DDBJ whole genome shotgun (WGS) entry which is preliminary data.</text>
</comment>
<sequence>MKTINVSFDELSVMAFEQRISKPELQSMTFGQISSGLDLTYAPSTITTQQPTEGELDLLFEAMYDDFIGGQPSAAQRTVLAGQAQQVRQAPTTSTSIADSAPTPTNSSSQTTNFPNTS</sequence>